<reference evidence="2" key="1">
    <citation type="submission" date="2022-07" db="EMBL/GenBank/DDBJ databases">
        <title>Genome Sequence of Agrocybe chaxingu.</title>
        <authorList>
            <person name="Buettner E."/>
        </authorList>
    </citation>
    <scope>NUCLEOTIDE SEQUENCE</scope>
    <source>
        <strain evidence="2">MP-N11</strain>
    </source>
</reference>
<dbReference type="Proteomes" id="UP001148786">
    <property type="component" value="Unassembled WGS sequence"/>
</dbReference>
<gene>
    <name evidence="2" type="ORF">NLJ89_g527</name>
</gene>
<sequence length="184" mass="19167">MFRKLIPLALLAQLASALVLQIPENPTSGGTVTIRWTNEASDTFDTFSLELINTAFNNAFAIANNVNPTENSITLTLPIVPVGAGYTLEAVNIGNINDVLRRRLDLRQRLWVCKQSRTTQSGLSTNIVTTTGTSSSDSLAATTSDTATATPSTFGSGAVGLNVPLGSLAAIVVSGLAGAAMMVL</sequence>
<keyword evidence="1" id="KW-0732">Signal</keyword>
<evidence type="ECO:0000313" key="3">
    <source>
        <dbReference type="Proteomes" id="UP001148786"/>
    </source>
</evidence>
<feature type="chain" id="PRO_5040884329" evidence="1">
    <location>
        <begin position="18"/>
        <end position="184"/>
    </location>
</feature>
<evidence type="ECO:0000313" key="2">
    <source>
        <dbReference type="EMBL" id="KAJ3517406.1"/>
    </source>
</evidence>
<dbReference type="EMBL" id="JANKHO010000020">
    <property type="protein sequence ID" value="KAJ3517406.1"/>
    <property type="molecule type" value="Genomic_DNA"/>
</dbReference>
<proteinExistence type="predicted"/>
<name>A0A9W8TGG0_9AGAR</name>
<dbReference type="AlphaFoldDB" id="A0A9W8TGG0"/>
<keyword evidence="3" id="KW-1185">Reference proteome</keyword>
<organism evidence="2 3">
    <name type="scientific">Agrocybe chaxingu</name>
    <dbReference type="NCBI Taxonomy" id="84603"/>
    <lineage>
        <taxon>Eukaryota</taxon>
        <taxon>Fungi</taxon>
        <taxon>Dikarya</taxon>
        <taxon>Basidiomycota</taxon>
        <taxon>Agaricomycotina</taxon>
        <taxon>Agaricomycetes</taxon>
        <taxon>Agaricomycetidae</taxon>
        <taxon>Agaricales</taxon>
        <taxon>Agaricineae</taxon>
        <taxon>Strophariaceae</taxon>
        <taxon>Agrocybe</taxon>
    </lineage>
</organism>
<protein>
    <submittedName>
        <fullName evidence="2">Uncharacterized protein</fullName>
    </submittedName>
</protein>
<comment type="caution">
    <text evidence="2">The sequence shown here is derived from an EMBL/GenBank/DDBJ whole genome shotgun (WGS) entry which is preliminary data.</text>
</comment>
<dbReference type="OrthoDB" id="5420143at2759"/>
<feature type="signal peptide" evidence="1">
    <location>
        <begin position="1"/>
        <end position="17"/>
    </location>
</feature>
<evidence type="ECO:0000256" key="1">
    <source>
        <dbReference type="SAM" id="SignalP"/>
    </source>
</evidence>
<accession>A0A9W8TGG0</accession>